<dbReference type="InterPro" id="IPR039340">
    <property type="entry name" value="Tfc4/TFIIIC-102/Sfc4"/>
</dbReference>
<evidence type="ECO:0000313" key="3">
    <source>
        <dbReference type="Proteomes" id="UP000094936"/>
    </source>
</evidence>
<evidence type="ECO:0000313" key="2">
    <source>
        <dbReference type="EMBL" id="ODA31541.1"/>
    </source>
</evidence>
<dbReference type="GO" id="GO:0006383">
    <property type="term" value="P:transcription by RNA polymerase III"/>
    <property type="evidence" value="ECO:0007669"/>
    <property type="project" value="InterPro"/>
</dbReference>
<gene>
    <name evidence="2" type="ORF">A8L45_16720</name>
</gene>
<proteinExistence type="predicted"/>
<evidence type="ECO:0000256" key="1">
    <source>
        <dbReference type="SAM" id="SignalP"/>
    </source>
</evidence>
<feature type="chain" id="PRO_5008673003" evidence="1">
    <location>
        <begin position="19"/>
        <end position="386"/>
    </location>
</feature>
<dbReference type="STRING" id="1080227.A8L45_16720"/>
<dbReference type="EMBL" id="LYBM01000034">
    <property type="protein sequence ID" value="ODA31541.1"/>
    <property type="molecule type" value="Genomic_DNA"/>
</dbReference>
<sequence length="386" mass="44294">MKAFLLALLLLIALPVSANHLATRVAIDVNRAIETGENTPQQAIEILKNTPIKTPYERAIVNRVMGVFYYQIGDIRQAISTLSDAADSGELKKEQWRKVQRTIADLLLSTGQYAEALQRYYPLVSGDVSSIEVDEVWYRIGQSHYQLSEWDKSLNALARIQQEDKKQSKPVLSLKLGAQLELKHWRQTIPLLDKLISVEPDNSVWWRHLTSVYQRLGKRKDLLKTLVLMERQGTVLSAQEWRVMSQLYAENGLPDKAATALKKLTNKQLIIRDIAARAVFLQEAKEWKKAIAQWKLAAEKDSQYYWPLAQLQIQQTDYRSAINSLKKVEKPVRQGEIEMAMMMAYERLGELDAAYQHASIAHDIAPSDQTAKWLTYLNRRRQTIQP</sequence>
<keyword evidence="1" id="KW-0732">Signal</keyword>
<keyword evidence="3" id="KW-1185">Reference proteome</keyword>
<dbReference type="RefSeq" id="WP_068904359.1">
    <property type="nucleotide sequence ID" value="NZ_JBHUIF010000028.1"/>
</dbReference>
<name>A0A1C3EE69_9GAMM</name>
<dbReference type="SUPFAM" id="SSF48452">
    <property type="entry name" value="TPR-like"/>
    <property type="match status" value="1"/>
</dbReference>
<dbReference type="PANTHER" id="PTHR23082:SF0">
    <property type="entry name" value="GENERAL TRANSCRIPTION FACTOR 3C POLYPEPTIDE 3"/>
    <property type="match status" value="1"/>
</dbReference>
<comment type="caution">
    <text evidence="2">The sequence shown here is derived from an EMBL/GenBank/DDBJ whole genome shotgun (WGS) entry which is preliminary data.</text>
</comment>
<protein>
    <submittedName>
        <fullName evidence="2">Uncharacterized protein</fullName>
    </submittedName>
</protein>
<accession>A0A1C3EE69</accession>
<reference evidence="2 3" key="1">
    <citation type="submission" date="2016-05" db="EMBL/GenBank/DDBJ databases">
        <title>Genomic Taxonomy of the Vibrionaceae.</title>
        <authorList>
            <person name="Gomez-Gil B."/>
            <person name="Enciso-Ibarra J."/>
        </authorList>
    </citation>
    <scope>NUCLEOTIDE SEQUENCE [LARGE SCALE GENOMIC DNA]</scope>
    <source>
        <strain evidence="2 3">CAIM 1920</strain>
    </source>
</reference>
<dbReference type="AlphaFoldDB" id="A0A1C3EE69"/>
<organism evidence="2 3">
    <name type="scientific">Veronia pacifica</name>
    <dbReference type="NCBI Taxonomy" id="1080227"/>
    <lineage>
        <taxon>Bacteria</taxon>
        <taxon>Pseudomonadati</taxon>
        <taxon>Pseudomonadota</taxon>
        <taxon>Gammaproteobacteria</taxon>
        <taxon>Vibrionales</taxon>
        <taxon>Vibrionaceae</taxon>
        <taxon>Veronia</taxon>
    </lineage>
</organism>
<dbReference type="InterPro" id="IPR011990">
    <property type="entry name" value="TPR-like_helical_dom_sf"/>
</dbReference>
<feature type="signal peptide" evidence="1">
    <location>
        <begin position="1"/>
        <end position="18"/>
    </location>
</feature>
<dbReference type="PANTHER" id="PTHR23082">
    <property type="entry name" value="TRANSCRIPTION INITIATION FACTOR IIIC TFIIIC , POLYPEPTIDE 3-RELATED"/>
    <property type="match status" value="1"/>
</dbReference>
<dbReference type="Proteomes" id="UP000094936">
    <property type="component" value="Unassembled WGS sequence"/>
</dbReference>
<dbReference type="OrthoDB" id="5592888at2"/>
<dbReference type="GO" id="GO:0000127">
    <property type="term" value="C:transcription factor TFIIIC complex"/>
    <property type="evidence" value="ECO:0007669"/>
    <property type="project" value="TreeGrafter"/>
</dbReference>
<dbReference type="Gene3D" id="1.25.40.10">
    <property type="entry name" value="Tetratricopeptide repeat domain"/>
    <property type="match status" value="3"/>
</dbReference>